<evidence type="ECO:0000313" key="8">
    <source>
        <dbReference type="EMBL" id="AVP87367.1"/>
    </source>
</evidence>
<protein>
    <submittedName>
        <fullName evidence="8">Site-specific tyrosine recombinase XerD</fullName>
    </submittedName>
</protein>
<dbReference type="KEGG" id="ptc:phytr_4170"/>
<dbReference type="GO" id="GO:0006310">
    <property type="term" value="P:DNA recombination"/>
    <property type="evidence" value="ECO:0007669"/>
    <property type="project" value="UniProtKB-KW"/>
</dbReference>
<evidence type="ECO:0000256" key="2">
    <source>
        <dbReference type="ARBA" id="ARBA00022908"/>
    </source>
</evidence>
<dbReference type="InterPro" id="IPR050090">
    <property type="entry name" value="Tyrosine_recombinase_XerCD"/>
</dbReference>
<dbReference type="InterPro" id="IPR010998">
    <property type="entry name" value="Integrase_recombinase_N"/>
</dbReference>
<dbReference type="EMBL" id="CP027845">
    <property type="protein sequence ID" value="AVP87367.1"/>
    <property type="molecule type" value="Genomic_DNA"/>
</dbReference>
<dbReference type="Gene3D" id="1.10.150.130">
    <property type="match status" value="1"/>
</dbReference>
<dbReference type="NCBIfam" id="NF001399">
    <property type="entry name" value="PRK00283.1"/>
    <property type="match status" value="1"/>
</dbReference>
<dbReference type="GO" id="GO:0003677">
    <property type="term" value="F:DNA binding"/>
    <property type="evidence" value="ECO:0007669"/>
    <property type="project" value="UniProtKB-UniRule"/>
</dbReference>
<proteinExistence type="predicted"/>
<dbReference type="CDD" id="cd00798">
    <property type="entry name" value="INT_XerDC_C"/>
    <property type="match status" value="1"/>
</dbReference>
<keyword evidence="3 5" id="KW-0238">DNA-binding</keyword>
<evidence type="ECO:0000313" key="9">
    <source>
        <dbReference type="Proteomes" id="UP000241762"/>
    </source>
</evidence>
<dbReference type="Gene3D" id="1.10.443.10">
    <property type="entry name" value="Intergrase catalytic core"/>
    <property type="match status" value="1"/>
</dbReference>
<dbReference type="GO" id="GO:0007059">
    <property type="term" value="P:chromosome segregation"/>
    <property type="evidence" value="ECO:0007669"/>
    <property type="project" value="UniProtKB-KW"/>
</dbReference>
<dbReference type="AlphaFoldDB" id="A0A2P1P7Y3"/>
<dbReference type="PANTHER" id="PTHR30349">
    <property type="entry name" value="PHAGE INTEGRASE-RELATED"/>
    <property type="match status" value="1"/>
</dbReference>
<sequence>MIYLQRFLENCLAEKGCSINSILAYKNDLQTFNTYLVTKGYKEDLISTEEIEQFISNLKNQNLNPRSIARKISAIKSYYQFLMSEELIPSNPSIMLESPKYRSKLPNILSIDEIKALVDFCAQDPSPEGIRLTAMICLIYCSGLRVSELVSLKLADVMLKEGKVRDMFIIKGKGSKERAVITNDIALEKLNNYIACREHFGKNSIYLFPSKSKQGYLTRQNFAIGLKRAAYGAGLDGSKISPHVLRHSFATHLLNNGADLRSIQTLLGHSDISTTQIYTQVSTNKLEQVMQKHPLAKC</sequence>
<dbReference type="InterPro" id="IPR004107">
    <property type="entry name" value="Integrase_SAM-like_N"/>
</dbReference>
<dbReference type="Pfam" id="PF02899">
    <property type="entry name" value="Phage_int_SAM_1"/>
    <property type="match status" value="1"/>
</dbReference>
<keyword evidence="1" id="KW-0159">Chromosome partition</keyword>
<dbReference type="OrthoDB" id="9801717at2"/>
<gene>
    <name evidence="8" type="ORF">phytr_4170</name>
</gene>
<evidence type="ECO:0000256" key="5">
    <source>
        <dbReference type="PROSITE-ProRule" id="PRU01248"/>
    </source>
</evidence>
<dbReference type="SUPFAM" id="SSF56349">
    <property type="entry name" value="DNA breaking-rejoining enzymes"/>
    <property type="match status" value="1"/>
</dbReference>
<dbReference type="GO" id="GO:0015074">
    <property type="term" value="P:DNA integration"/>
    <property type="evidence" value="ECO:0007669"/>
    <property type="project" value="UniProtKB-KW"/>
</dbReference>
<dbReference type="RefSeq" id="WP_106874233.1">
    <property type="nucleotide sequence ID" value="NZ_CP027845.1"/>
</dbReference>
<dbReference type="InterPro" id="IPR002104">
    <property type="entry name" value="Integrase_catalytic"/>
</dbReference>
<feature type="domain" description="Tyr recombinase" evidence="6">
    <location>
        <begin position="104"/>
        <end position="291"/>
    </location>
</feature>
<dbReference type="Proteomes" id="UP000241762">
    <property type="component" value="Chromosome"/>
</dbReference>
<dbReference type="Pfam" id="PF00589">
    <property type="entry name" value="Phage_integrase"/>
    <property type="match status" value="1"/>
</dbReference>
<keyword evidence="4" id="KW-0233">DNA recombination</keyword>
<keyword evidence="2" id="KW-0229">DNA integration</keyword>
<evidence type="ECO:0000256" key="4">
    <source>
        <dbReference type="ARBA" id="ARBA00023172"/>
    </source>
</evidence>
<evidence type="ECO:0000256" key="3">
    <source>
        <dbReference type="ARBA" id="ARBA00023125"/>
    </source>
</evidence>
<dbReference type="PROSITE" id="PS51898">
    <property type="entry name" value="TYR_RECOMBINASE"/>
    <property type="match status" value="1"/>
</dbReference>
<dbReference type="PANTHER" id="PTHR30349:SF81">
    <property type="entry name" value="TYROSINE RECOMBINASE XERC"/>
    <property type="match status" value="1"/>
</dbReference>
<dbReference type="InterPro" id="IPR013762">
    <property type="entry name" value="Integrase-like_cat_sf"/>
</dbReference>
<evidence type="ECO:0000256" key="1">
    <source>
        <dbReference type="ARBA" id="ARBA00022829"/>
    </source>
</evidence>
<accession>A0A2P1P7Y3</accession>
<organism evidence="8 9">
    <name type="scientific">Candidatus Phycorickettsia trachydisci</name>
    <dbReference type="NCBI Taxonomy" id="2115978"/>
    <lineage>
        <taxon>Bacteria</taxon>
        <taxon>Pseudomonadati</taxon>
        <taxon>Pseudomonadota</taxon>
        <taxon>Alphaproteobacteria</taxon>
        <taxon>Rickettsiales</taxon>
        <taxon>Rickettsiaceae</taxon>
        <taxon>Candidatus Phycorickettsia</taxon>
    </lineage>
</organism>
<reference evidence="8 9" key="1">
    <citation type="submission" date="2018-03" db="EMBL/GenBank/DDBJ databases">
        <title>A gene transfer event suggests a long-term partnership between eustigmatophyte algae and a novel lineage of endosymbiotic bacteria.</title>
        <authorList>
            <person name="Yurchenko T."/>
            <person name="Sevcikova T."/>
            <person name="Pribyl P."/>
            <person name="El Karkouri K."/>
            <person name="Klimes V."/>
            <person name="Amaral R."/>
            <person name="Zbrankova V."/>
            <person name="Kim E."/>
            <person name="Raoult D."/>
            <person name="Santos L.M.A."/>
            <person name="Elias M."/>
        </authorList>
    </citation>
    <scope>NUCLEOTIDE SEQUENCE [LARGE SCALE GENOMIC DNA]</scope>
    <source>
        <strain evidence="8">CCALA 838</strain>
    </source>
</reference>
<evidence type="ECO:0000259" key="7">
    <source>
        <dbReference type="PROSITE" id="PS51900"/>
    </source>
</evidence>
<keyword evidence="9" id="KW-1185">Reference proteome</keyword>
<feature type="domain" description="Core-binding (CB)" evidence="7">
    <location>
        <begin position="1"/>
        <end position="83"/>
    </location>
</feature>
<dbReference type="InterPro" id="IPR044068">
    <property type="entry name" value="CB"/>
</dbReference>
<name>A0A2P1P7Y3_9RICK</name>
<evidence type="ECO:0000259" key="6">
    <source>
        <dbReference type="PROSITE" id="PS51898"/>
    </source>
</evidence>
<dbReference type="PROSITE" id="PS51900">
    <property type="entry name" value="CB"/>
    <property type="match status" value="1"/>
</dbReference>
<dbReference type="InterPro" id="IPR011010">
    <property type="entry name" value="DNA_brk_join_enz"/>
</dbReference>